<dbReference type="KEGG" id="psco:LY89DRAFT_236303"/>
<evidence type="ECO:0000313" key="1">
    <source>
        <dbReference type="EMBL" id="KUJ11070.1"/>
    </source>
</evidence>
<dbReference type="Proteomes" id="UP000070700">
    <property type="component" value="Unassembled WGS sequence"/>
</dbReference>
<reference evidence="1 2" key="1">
    <citation type="submission" date="2015-10" db="EMBL/GenBank/DDBJ databases">
        <title>Full genome of DAOMC 229536 Phialocephala scopiformis, a fungal endophyte of spruce producing the potent anti-insectan compound rugulosin.</title>
        <authorList>
            <consortium name="DOE Joint Genome Institute"/>
            <person name="Walker A.K."/>
            <person name="Frasz S.L."/>
            <person name="Seifert K.A."/>
            <person name="Miller J.D."/>
            <person name="Mondo S.J."/>
            <person name="Labutti K."/>
            <person name="Lipzen A."/>
            <person name="Dockter R."/>
            <person name="Kennedy M."/>
            <person name="Grigoriev I.V."/>
            <person name="Spatafora J.W."/>
        </authorList>
    </citation>
    <scope>NUCLEOTIDE SEQUENCE [LARGE SCALE GENOMIC DNA]</scope>
    <source>
        <strain evidence="1 2">CBS 120377</strain>
    </source>
</reference>
<dbReference type="AlphaFoldDB" id="A0A194WSY4"/>
<dbReference type="InParanoid" id="A0A194WSY4"/>
<sequence>MSVFFPFRDFSRRRYKQNVVAWGKMKERQTLDFAIATYTWFTYLSFLLYILRGECPLGFWVSAGEGPGYGSGLRNFFRPPFAEKRSPDFP</sequence>
<dbReference type="EMBL" id="KQ947427">
    <property type="protein sequence ID" value="KUJ11070.1"/>
    <property type="molecule type" value="Genomic_DNA"/>
</dbReference>
<dbReference type="RefSeq" id="XP_018065425.1">
    <property type="nucleotide sequence ID" value="XM_018206064.1"/>
</dbReference>
<proteinExistence type="predicted"/>
<keyword evidence="2" id="KW-1185">Reference proteome</keyword>
<organism evidence="1 2">
    <name type="scientific">Mollisia scopiformis</name>
    <name type="common">Conifer needle endophyte fungus</name>
    <name type="synonym">Phialocephala scopiformis</name>
    <dbReference type="NCBI Taxonomy" id="149040"/>
    <lineage>
        <taxon>Eukaryota</taxon>
        <taxon>Fungi</taxon>
        <taxon>Dikarya</taxon>
        <taxon>Ascomycota</taxon>
        <taxon>Pezizomycotina</taxon>
        <taxon>Leotiomycetes</taxon>
        <taxon>Helotiales</taxon>
        <taxon>Mollisiaceae</taxon>
        <taxon>Mollisia</taxon>
    </lineage>
</organism>
<evidence type="ECO:0000313" key="2">
    <source>
        <dbReference type="Proteomes" id="UP000070700"/>
    </source>
</evidence>
<accession>A0A194WSY4</accession>
<protein>
    <submittedName>
        <fullName evidence="1">Uncharacterized protein</fullName>
    </submittedName>
</protein>
<dbReference type="GeneID" id="28815790"/>
<gene>
    <name evidence="1" type="ORF">LY89DRAFT_236303</name>
</gene>
<name>A0A194WSY4_MOLSC</name>